<feature type="transmembrane region" description="Helical" evidence="1">
    <location>
        <begin position="113"/>
        <end position="134"/>
    </location>
</feature>
<comment type="caution">
    <text evidence="2">The sequence shown here is derived from an EMBL/GenBank/DDBJ whole genome shotgun (WGS) entry which is preliminary data.</text>
</comment>
<dbReference type="RefSeq" id="WP_154326899.1">
    <property type="nucleotide sequence ID" value="NZ_CP045696.1"/>
</dbReference>
<evidence type="ECO:0000313" key="3">
    <source>
        <dbReference type="Proteomes" id="UP000483362"/>
    </source>
</evidence>
<name>A0A6L5XDA8_9BACT</name>
<protein>
    <submittedName>
        <fullName evidence="2">Rod shape-determining protein MreD</fullName>
    </submittedName>
</protein>
<evidence type="ECO:0000313" key="2">
    <source>
        <dbReference type="EMBL" id="MSS16532.1"/>
    </source>
</evidence>
<proteinExistence type="predicted"/>
<reference evidence="2 3" key="1">
    <citation type="submission" date="2019-08" db="EMBL/GenBank/DDBJ databases">
        <title>In-depth cultivation of the pig gut microbiome towards novel bacterial diversity and tailored functional studies.</title>
        <authorList>
            <person name="Wylensek D."/>
            <person name="Hitch T.C.A."/>
            <person name="Clavel T."/>
        </authorList>
    </citation>
    <scope>NUCLEOTIDE SEQUENCE [LARGE SCALE GENOMIC DNA]</scope>
    <source>
        <strain evidence="2 3">Oil-RF-744-WCA-WT-10</strain>
    </source>
</reference>
<organism evidence="2 3">
    <name type="scientific">Sodaliphilus pleomorphus</name>
    <dbReference type="NCBI Taxonomy" id="2606626"/>
    <lineage>
        <taxon>Bacteria</taxon>
        <taxon>Pseudomonadati</taxon>
        <taxon>Bacteroidota</taxon>
        <taxon>Bacteroidia</taxon>
        <taxon>Bacteroidales</taxon>
        <taxon>Muribaculaceae</taxon>
        <taxon>Sodaliphilus</taxon>
    </lineage>
</organism>
<keyword evidence="1" id="KW-0472">Membrane</keyword>
<dbReference type="EMBL" id="VULT01000002">
    <property type="protein sequence ID" value="MSS16532.1"/>
    <property type="molecule type" value="Genomic_DNA"/>
</dbReference>
<keyword evidence="1" id="KW-0812">Transmembrane</keyword>
<feature type="transmembrane region" description="Helical" evidence="1">
    <location>
        <begin position="46"/>
        <end position="66"/>
    </location>
</feature>
<sequence>MTKTVLQLVALGIVLLLAQVICNKIVLLDVATPIVFIYLILRLPVYFSKNWTYTIAFVLGFIVDLFNNTMGMNALSCTLLAAMRRPVFEAYFTRDDDMSNPMPSIASLGVGGYLKYMSTMVLAYCTILFLIQAFSLHDIVLTLCRIVASSALTVLLLFGIDTLVSTQREERL</sequence>
<keyword evidence="1" id="KW-1133">Transmembrane helix</keyword>
<feature type="transmembrane region" description="Helical" evidence="1">
    <location>
        <begin position="140"/>
        <end position="164"/>
    </location>
</feature>
<accession>A0A6L5XDA8</accession>
<keyword evidence="3" id="KW-1185">Reference proteome</keyword>
<gene>
    <name evidence="2" type="ORF">FYJ29_01910</name>
</gene>
<evidence type="ECO:0000256" key="1">
    <source>
        <dbReference type="SAM" id="Phobius"/>
    </source>
</evidence>
<dbReference type="AlphaFoldDB" id="A0A6L5XDA8"/>
<dbReference type="Proteomes" id="UP000483362">
    <property type="component" value="Unassembled WGS sequence"/>
</dbReference>